<dbReference type="InterPro" id="IPR011333">
    <property type="entry name" value="SKP1/BTB/POZ_sf"/>
</dbReference>
<organism evidence="2 3">
    <name type="scientific">Extremus antarcticus</name>
    <dbReference type="NCBI Taxonomy" id="702011"/>
    <lineage>
        <taxon>Eukaryota</taxon>
        <taxon>Fungi</taxon>
        <taxon>Dikarya</taxon>
        <taxon>Ascomycota</taxon>
        <taxon>Pezizomycotina</taxon>
        <taxon>Dothideomycetes</taxon>
        <taxon>Dothideomycetidae</taxon>
        <taxon>Mycosphaerellales</taxon>
        <taxon>Extremaceae</taxon>
        <taxon>Extremus</taxon>
    </lineage>
</organism>
<protein>
    <submittedName>
        <fullName evidence="2">Kelch-like protein 18</fullName>
    </submittedName>
</protein>
<dbReference type="Proteomes" id="UP001271007">
    <property type="component" value="Unassembled WGS sequence"/>
</dbReference>
<sequence length="104" mass="12675">MPAQFDFREWFDLDELSDITVKFDDREVKRHKILLARRCDWFRRAFHKRFAESAQQVVTLRGDEPEAVEAVLRYVYRYGYSEVVDKHVARSDKRSMLWFHLHVL</sequence>
<name>A0AAJ0LVF8_9PEZI</name>
<dbReference type="Gene3D" id="3.30.710.10">
    <property type="entry name" value="Potassium Channel Kv1.1, Chain A"/>
    <property type="match status" value="1"/>
</dbReference>
<dbReference type="AlphaFoldDB" id="A0AAJ0LVF8"/>
<gene>
    <name evidence="2" type="primary">KLHL18</name>
    <name evidence="2" type="ORF">LTR09_002052</name>
</gene>
<dbReference type="PANTHER" id="PTHR24413">
    <property type="entry name" value="SPECKLE-TYPE POZ PROTEIN"/>
    <property type="match status" value="1"/>
</dbReference>
<dbReference type="Pfam" id="PF00651">
    <property type="entry name" value="BTB"/>
    <property type="match status" value="1"/>
</dbReference>
<evidence type="ECO:0000313" key="3">
    <source>
        <dbReference type="Proteomes" id="UP001271007"/>
    </source>
</evidence>
<dbReference type="SUPFAM" id="SSF54695">
    <property type="entry name" value="POZ domain"/>
    <property type="match status" value="1"/>
</dbReference>
<dbReference type="CDD" id="cd18186">
    <property type="entry name" value="BTB_POZ_ZBTB_KLHL-like"/>
    <property type="match status" value="1"/>
</dbReference>
<evidence type="ECO:0000259" key="1">
    <source>
        <dbReference type="PROSITE" id="PS50097"/>
    </source>
</evidence>
<dbReference type="PROSITE" id="PS50097">
    <property type="entry name" value="BTB"/>
    <property type="match status" value="1"/>
</dbReference>
<proteinExistence type="predicted"/>
<evidence type="ECO:0000313" key="2">
    <source>
        <dbReference type="EMBL" id="KAK3057014.1"/>
    </source>
</evidence>
<keyword evidence="3" id="KW-1185">Reference proteome</keyword>
<reference evidence="2" key="1">
    <citation type="submission" date="2023-04" db="EMBL/GenBank/DDBJ databases">
        <title>Black Yeasts Isolated from many extreme environments.</title>
        <authorList>
            <person name="Coleine C."/>
            <person name="Stajich J.E."/>
            <person name="Selbmann L."/>
        </authorList>
    </citation>
    <scope>NUCLEOTIDE SEQUENCE</scope>
    <source>
        <strain evidence="2">CCFEE 5312</strain>
    </source>
</reference>
<accession>A0AAJ0LVF8</accession>
<dbReference type="EMBL" id="JAWDJX010000004">
    <property type="protein sequence ID" value="KAK3057014.1"/>
    <property type="molecule type" value="Genomic_DNA"/>
</dbReference>
<feature type="domain" description="BTB" evidence="1">
    <location>
        <begin position="17"/>
        <end position="76"/>
    </location>
</feature>
<dbReference type="InterPro" id="IPR000210">
    <property type="entry name" value="BTB/POZ_dom"/>
</dbReference>
<comment type="caution">
    <text evidence="2">The sequence shown here is derived from an EMBL/GenBank/DDBJ whole genome shotgun (WGS) entry which is preliminary data.</text>
</comment>